<evidence type="ECO:0000259" key="10">
    <source>
        <dbReference type="PROSITE" id="PS50109"/>
    </source>
</evidence>
<keyword evidence="9" id="KW-0812">Transmembrane</keyword>
<evidence type="ECO:0000256" key="2">
    <source>
        <dbReference type="ARBA" id="ARBA00004236"/>
    </source>
</evidence>
<evidence type="ECO:0000256" key="1">
    <source>
        <dbReference type="ARBA" id="ARBA00000085"/>
    </source>
</evidence>
<dbReference type="GO" id="GO:0009927">
    <property type="term" value="F:histidine phosphotransfer kinase activity"/>
    <property type="evidence" value="ECO:0007669"/>
    <property type="project" value="TreeGrafter"/>
</dbReference>
<dbReference type="Proteomes" id="UP000054023">
    <property type="component" value="Unassembled WGS sequence"/>
</dbReference>
<dbReference type="Pfam" id="PF00512">
    <property type="entry name" value="HisKA"/>
    <property type="match status" value="1"/>
</dbReference>
<keyword evidence="9" id="KW-1133">Transmembrane helix</keyword>
<sequence>MTRIGTFVGALLYHSSGKTFALIQQLIFLAVLASPVLLLMIFEPETSSIPGIALGLGLLIVATLAVALSPRRGLHPVLEWLVPVSSILACGICRYATYPDGAVISTLSLVPSLWLIVRFRHRGAAVAVLMVVLAISVPSLVAIQESLNFASISRYTVLPVALALMSLAVIGILQNLEASNIEAKRALVSERSSLAALERTDRLLRGVLENLNVGVLVMDVRGNDVMTNRAQREIHALASPETNLDRTEAGHLAYYTDGTPIPTQNRPAARANRGEEFDNLEFLVGAPGLEQRVISVTSRAVTAEDGTRDAAFLIFRDATKEYNLLRAQQEVIATVSHEMRTPLTSIVGFNDFAEDSMTELAPSAARDDALDQLAVIRRNAEKLSKLVEDLLLEQQATVGKLNLDLEQVSLQKLVADCVQGFQPMAAARGMTLESNLQEGTTAMADVLRLSQVVDNLVGNALKYTPEGGHVWVTAGAADTAEGAVEAVFVEVRDDGPGMNQLEASQVFTPFYRAPAARQSATAGAGLGLALSQSIIEAHGGTITVRSVPGEGSRFRFTLYNDSTRRARAATS</sequence>
<dbReference type="InterPro" id="IPR035965">
    <property type="entry name" value="PAS-like_dom_sf"/>
</dbReference>
<feature type="transmembrane region" description="Helical" evidence="9">
    <location>
        <begin position="20"/>
        <end position="42"/>
    </location>
</feature>
<dbReference type="AlphaFoldDB" id="A0A0W8IFB4"/>
<keyword evidence="12" id="KW-1185">Reference proteome</keyword>
<dbReference type="GO" id="GO:0005886">
    <property type="term" value="C:plasma membrane"/>
    <property type="evidence" value="ECO:0007669"/>
    <property type="project" value="UniProtKB-SubCell"/>
</dbReference>
<dbReference type="Gene3D" id="3.30.565.10">
    <property type="entry name" value="Histidine kinase-like ATPase, C-terminal domain"/>
    <property type="match status" value="1"/>
</dbReference>
<feature type="transmembrane region" description="Helical" evidence="9">
    <location>
        <begin position="126"/>
        <end position="143"/>
    </location>
</feature>
<feature type="transmembrane region" description="Helical" evidence="9">
    <location>
        <begin position="48"/>
        <end position="68"/>
    </location>
</feature>
<dbReference type="Pfam" id="PF02518">
    <property type="entry name" value="HATPase_c"/>
    <property type="match status" value="1"/>
</dbReference>
<gene>
    <name evidence="11" type="ORF">AVL63_00500</name>
</gene>
<keyword evidence="4" id="KW-0597">Phosphoprotein</keyword>
<evidence type="ECO:0000256" key="4">
    <source>
        <dbReference type="ARBA" id="ARBA00022553"/>
    </source>
</evidence>
<feature type="transmembrane region" description="Helical" evidence="9">
    <location>
        <begin position="155"/>
        <end position="176"/>
    </location>
</feature>
<proteinExistence type="predicted"/>
<dbReference type="FunFam" id="3.30.565.10:FF:000006">
    <property type="entry name" value="Sensor histidine kinase WalK"/>
    <property type="match status" value="1"/>
</dbReference>
<keyword evidence="9" id="KW-0472">Membrane</keyword>
<accession>A0A0W8IFB4</accession>
<dbReference type="InterPro" id="IPR036097">
    <property type="entry name" value="HisK_dim/P_sf"/>
</dbReference>
<comment type="catalytic activity">
    <reaction evidence="1">
        <text>ATP + protein L-histidine = ADP + protein N-phospho-L-histidine.</text>
        <dbReference type="EC" id="2.7.13.3"/>
    </reaction>
</comment>
<evidence type="ECO:0000313" key="11">
    <source>
        <dbReference type="EMBL" id="KUG58599.1"/>
    </source>
</evidence>
<dbReference type="Gene3D" id="1.10.287.130">
    <property type="match status" value="1"/>
</dbReference>
<feature type="transmembrane region" description="Helical" evidence="9">
    <location>
        <begin position="80"/>
        <end position="97"/>
    </location>
</feature>
<reference evidence="12" key="1">
    <citation type="submission" date="2015-12" db="EMBL/GenBank/DDBJ databases">
        <authorList>
            <person name="Nair G.R."/>
            <person name="Kaur G."/>
            <person name="Mayilraj S."/>
        </authorList>
    </citation>
    <scope>NUCLEOTIDE SEQUENCE [LARGE SCALE GENOMIC DNA]</scope>
    <source>
        <strain evidence="12">CD08_7</strain>
    </source>
</reference>
<dbReference type="PANTHER" id="PTHR43047">
    <property type="entry name" value="TWO-COMPONENT HISTIDINE PROTEIN KINASE"/>
    <property type="match status" value="1"/>
</dbReference>
<dbReference type="RefSeq" id="WP_058888279.1">
    <property type="nucleotide sequence ID" value="NZ_LQBM01000003.1"/>
</dbReference>
<name>A0A0W8IFB4_9MICC</name>
<dbReference type="InterPro" id="IPR004358">
    <property type="entry name" value="Sig_transdc_His_kin-like_C"/>
</dbReference>
<comment type="subcellular location">
    <subcellularLocation>
        <location evidence="2">Cell membrane</location>
    </subcellularLocation>
</comment>
<evidence type="ECO:0000256" key="6">
    <source>
        <dbReference type="ARBA" id="ARBA00022777"/>
    </source>
</evidence>
<dbReference type="SMART" id="SM00388">
    <property type="entry name" value="HisKA"/>
    <property type="match status" value="1"/>
</dbReference>
<dbReference type="SUPFAM" id="SSF55874">
    <property type="entry name" value="ATPase domain of HSP90 chaperone/DNA topoisomerase II/histidine kinase"/>
    <property type="match status" value="1"/>
</dbReference>
<dbReference type="STRING" id="317018.AVL63_00500"/>
<dbReference type="CDD" id="cd00075">
    <property type="entry name" value="HATPase"/>
    <property type="match status" value="1"/>
</dbReference>
<dbReference type="InterPro" id="IPR003661">
    <property type="entry name" value="HisK_dim/P_dom"/>
</dbReference>
<dbReference type="PANTHER" id="PTHR43047:SF72">
    <property type="entry name" value="OSMOSENSING HISTIDINE PROTEIN KINASE SLN1"/>
    <property type="match status" value="1"/>
</dbReference>
<evidence type="ECO:0000256" key="3">
    <source>
        <dbReference type="ARBA" id="ARBA00012438"/>
    </source>
</evidence>
<dbReference type="SMART" id="SM00387">
    <property type="entry name" value="HATPase_c"/>
    <property type="match status" value="1"/>
</dbReference>
<evidence type="ECO:0000256" key="9">
    <source>
        <dbReference type="SAM" id="Phobius"/>
    </source>
</evidence>
<dbReference type="Gene3D" id="3.30.450.20">
    <property type="entry name" value="PAS domain"/>
    <property type="match status" value="1"/>
</dbReference>
<keyword evidence="6" id="KW-0418">Kinase</keyword>
<dbReference type="GO" id="GO:0000155">
    <property type="term" value="F:phosphorelay sensor kinase activity"/>
    <property type="evidence" value="ECO:0007669"/>
    <property type="project" value="InterPro"/>
</dbReference>
<dbReference type="OrthoDB" id="9757990at2"/>
<organism evidence="11 12">
    <name type="scientific">Nesterenkonia jeotgali</name>
    <dbReference type="NCBI Taxonomy" id="317018"/>
    <lineage>
        <taxon>Bacteria</taxon>
        <taxon>Bacillati</taxon>
        <taxon>Actinomycetota</taxon>
        <taxon>Actinomycetes</taxon>
        <taxon>Micrococcales</taxon>
        <taxon>Micrococcaceae</taxon>
        <taxon>Nesterenkonia</taxon>
    </lineage>
</organism>
<comment type="caution">
    <text evidence="11">The sequence shown here is derived from an EMBL/GenBank/DDBJ whole genome shotgun (WGS) entry which is preliminary data.</text>
</comment>
<evidence type="ECO:0000313" key="12">
    <source>
        <dbReference type="Proteomes" id="UP000054023"/>
    </source>
</evidence>
<evidence type="ECO:0000256" key="8">
    <source>
        <dbReference type="SAM" id="Coils"/>
    </source>
</evidence>
<feature type="coiled-coil region" evidence="8">
    <location>
        <begin position="366"/>
        <end position="393"/>
    </location>
</feature>
<keyword evidence="5" id="KW-0808">Transferase</keyword>
<feature type="domain" description="Histidine kinase" evidence="10">
    <location>
        <begin position="334"/>
        <end position="562"/>
    </location>
</feature>
<protein>
    <recommendedName>
        <fullName evidence="3">histidine kinase</fullName>
        <ecNumber evidence="3">2.7.13.3</ecNumber>
    </recommendedName>
</protein>
<keyword evidence="7" id="KW-0902">Two-component regulatory system</keyword>
<dbReference type="InterPro" id="IPR005467">
    <property type="entry name" value="His_kinase_dom"/>
</dbReference>
<evidence type="ECO:0000256" key="7">
    <source>
        <dbReference type="ARBA" id="ARBA00023012"/>
    </source>
</evidence>
<dbReference type="PROSITE" id="PS50109">
    <property type="entry name" value="HIS_KIN"/>
    <property type="match status" value="1"/>
</dbReference>
<dbReference type="EC" id="2.7.13.3" evidence="3"/>
<dbReference type="SUPFAM" id="SSF55785">
    <property type="entry name" value="PYP-like sensor domain (PAS domain)"/>
    <property type="match status" value="1"/>
</dbReference>
<dbReference type="SUPFAM" id="SSF47384">
    <property type="entry name" value="Homodimeric domain of signal transducing histidine kinase"/>
    <property type="match status" value="1"/>
</dbReference>
<dbReference type="InterPro" id="IPR036890">
    <property type="entry name" value="HATPase_C_sf"/>
</dbReference>
<keyword evidence="8" id="KW-0175">Coiled coil</keyword>
<dbReference type="PRINTS" id="PR00344">
    <property type="entry name" value="BCTRLSENSOR"/>
</dbReference>
<dbReference type="CDD" id="cd00082">
    <property type="entry name" value="HisKA"/>
    <property type="match status" value="1"/>
</dbReference>
<evidence type="ECO:0000256" key="5">
    <source>
        <dbReference type="ARBA" id="ARBA00022679"/>
    </source>
</evidence>
<dbReference type="EMBL" id="LQBM01000003">
    <property type="protein sequence ID" value="KUG58599.1"/>
    <property type="molecule type" value="Genomic_DNA"/>
</dbReference>
<dbReference type="InterPro" id="IPR003594">
    <property type="entry name" value="HATPase_dom"/>
</dbReference>